<dbReference type="AlphaFoldDB" id="D7FQJ8"/>
<sequence length="215" mass="23187">MSRPSSRNAARPKTPVSRSYERPEPKRIISKHLGTVLEDGLPACEAELSDDQYEAARAAFRAEAGGASRLGPQAVKRALLRLDDALFQRLVEDRWHSYTDSDDADHGPGGGGNSVDVDGFARVYGSVAAPAITFGRHLRKAAGRGDEELVRQLILRGCNPNTGSGTGETALHTMAAFGRVDCAKALRALCGKDLIMQPRDKACLCFRRTTARNPA</sequence>
<dbReference type="Gene3D" id="1.25.40.20">
    <property type="entry name" value="Ankyrin repeat-containing domain"/>
    <property type="match status" value="1"/>
</dbReference>
<gene>
    <name evidence="2" type="ORF">Esi_0203_0021</name>
</gene>
<dbReference type="STRING" id="2880.D7FQJ8"/>
<proteinExistence type="predicted"/>
<feature type="region of interest" description="Disordered" evidence="1">
    <location>
        <begin position="1"/>
        <end position="27"/>
    </location>
</feature>
<reference evidence="2 3" key="1">
    <citation type="journal article" date="2010" name="Nature">
        <title>The Ectocarpus genome and the independent evolution of multicellularity in brown algae.</title>
        <authorList>
            <person name="Cock J.M."/>
            <person name="Sterck L."/>
            <person name="Rouze P."/>
            <person name="Scornet D."/>
            <person name="Allen A.E."/>
            <person name="Amoutzias G."/>
            <person name="Anthouard V."/>
            <person name="Artiguenave F."/>
            <person name="Aury J.M."/>
            <person name="Badger J.H."/>
            <person name="Beszteri B."/>
            <person name="Billiau K."/>
            <person name="Bonnet E."/>
            <person name="Bothwell J.H."/>
            <person name="Bowler C."/>
            <person name="Boyen C."/>
            <person name="Brownlee C."/>
            <person name="Carrano C.J."/>
            <person name="Charrier B."/>
            <person name="Cho G.Y."/>
            <person name="Coelho S.M."/>
            <person name="Collen J."/>
            <person name="Corre E."/>
            <person name="Da Silva C."/>
            <person name="Delage L."/>
            <person name="Delaroque N."/>
            <person name="Dittami S.M."/>
            <person name="Doulbeau S."/>
            <person name="Elias M."/>
            <person name="Farnham G."/>
            <person name="Gachon C.M."/>
            <person name="Gschloessl B."/>
            <person name="Heesch S."/>
            <person name="Jabbari K."/>
            <person name="Jubin C."/>
            <person name="Kawai H."/>
            <person name="Kimura K."/>
            <person name="Kloareg B."/>
            <person name="Kupper F.C."/>
            <person name="Lang D."/>
            <person name="Le Bail A."/>
            <person name="Leblanc C."/>
            <person name="Lerouge P."/>
            <person name="Lohr M."/>
            <person name="Lopez P.J."/>
            <person name="Martens C."/>
            <person name="Maumus F."/>
            <person name="Michel G."/>
            <person name="Miranda-Saavedra D."/>
            <person name="Morales J."/>
            <person name="Moreau H."/>
            <person name="Motomura T."/>
            <person name="Nagasato C."/>
            <person name="Napoli C.A."/>
            <person name="Nelson D.R."/>
            <person name="Nyvall-Collen P."/>
            <person name="Peters A.F."/>
            <person name="Pommier C."/>
            <person name="Potin P."/>
            <person name="Poulain J."/>
            <person name="Quesneville H."/>
            <person name="Read B."/>
            <person name="Rensing S.A."/>
            <person name="Ritter A."/>
            <person name="Rousvoal S."/>
            <person name="Samanta M."/>
            <person name="Samson G."/>
            <person name="Schroeder D.C."/>
            <person name="Segurens B."/>
            <person name="Strittmatter M."/>
            <person name="Tonon T."/>
            <person name="Tregear J.W."/>
            <person name="Valentin K."/>
            <person name="von Dassow P."/>
            <person name="Yamagishi T."/>
            <person name="Van de Peer Y."/>
            <person name="Wincker P."/>
        </authorList>
    </citation>
    <scope>NUCLEOTIDE SEQUENCE [LARGE SCALE GENOMIC DNA]</scope>
    <source>
        <strain evidence="3">Ec32 / CCAP1310/4</strain>
    </source>
</reference>
<keyword evidence="3" id="KW-1185">Reference proteome</keyword>
<dbReference type="InterPro" id="IPR002110">
    <property type="entry name" value="Ankyrin_rpt"/>
</dbReference>
<evidence type="ECO:0000313" key="2">
    <source>
        <dbReference type="EMBL" id="CBJ30593.1"/>
    </source>
</evidence>
<dbReference type="InterPro" id="IPR036770">
    <property type="entry name" value="Ankyrin_rpt-contain_sf"/>
</dbReference>
<dbReference type="EMBL" id="FN648380">
    <property type="protein sequence ID" value="CBJ30593.1"/>
    <property type="molecule type" value="Genomic_DNA"/>
</dbReference>
<dbReference type="Pfam" id="PF12796">
    <property type="entry name" value="Ank_2"/>
    <property type="match status" value="1"/>
</dbReference>
<dbReference type="SUPFAM" id="SSF48403">
    <property type="entry name" value="Ankyrin repeat"/>
    <property type="match status" value="1"/>
</dbReference>
<evidence type="ECO:0000256" key="1">
    <source>
        <dbReference type="SAM" id="MobiDB-lite"/>
    </source>
</evidence>
<organism evidence="2 3">
    <name type="scientific">Ectocarpus siliculosus</name>
    <name type="common">Brown alga</name>
    <name type="synonym">Conferva siliculosa</name>
    <dbReference type="NCBI Taxonomy" id="2880"/>
    <lineage>
        <taxon>Eukaryota</taxon>
        <taxon>Sar</taxon>
        <taxon>Stramenopiles</taxon>
        <taxon>Ochrophyta</taxon>
        <taxon>PX clade</taxon>
        <taxon>Phaeophyceae</taxon>
        <taxon>Ectocarpales</taxon>
        <taxon>Ectocarpaceae</taxon>
        <taxon>Ectocarpus</taxon>
    </lineage>
</organism>
<evidence type="ECO:0000313" key="3">
    <source>
        <dbReference type="Proteomes" id="UP000002630"/>
    </source>
</evidence>
<dbReference type="EMBL" id="FN649727">
    <property type="protein sequence ID" value="CBJ30593.1"/>
    <property type="molecule type" value="Genomic_DNA"/>
</dbReference>
<dbReference type="Proteomes" id="UP000002630">
    <property type="component" value="Linkage Group LG02"/>
</dbReference>
<protein>
    <submittedName>
        <fullName evidence="2">Uncharacterized protein</fullName>
    </submittedName>
</protein>
<dbReference type="OrthoDB" id="539213at2759"/>
<dbReference type="InParanoid" id="D7FQJ8"/>
<accession>D7FQJ8</accession>
<name>D7FQJ8_ECTSI</name>